<dbReference type="Proteomes" id="UP000682733">
    <property type="component" value="Unassembled WGS sequence"/>
</dbReference>
<dbReference type="SUPFAM" id="SSF101898">
    <property type="entry name" value="NHL repeat"/>
    <property type="match status" value="1"/>
</dbReference>
<dbReference type="PROSITE" id="PS51125">
    <property type="entry name" value="NHL"/>
    <property type="match status" value="4"/>
</dbReference>
<sequence length="363" mass="39321">MCSSAGRGGGWEDESEWEEAFANYKAVYVVLMNSNTPGSIHTAASILNSIENIYIVSIPPSLSSPVTTDVGICATATWAQNGRTVAGGNGSGSEFTQLNGPFGLFVDENQTIYVTDRYNNRVMKWERDALSGQLVAGGKRQGTRDDQLNYPTDVVVDQDGTIYISDYGNQRVQQWSRNAQSGKTIISKITATGIARDNEGSLYVSEWSANIVKKWRVGETVGKVITSEVNHPGLLSIDLNQSVFVADQWNHRVIKVDNGTTQISIVAGDGSSGRGAYQLHTPMSVVVDQLGTVYVADTNNHRIMRWPLGATSGNVIIGGRGQGSRSDQLSEPTDLAFDLDGNLYVVDPGNDRVQKFSIDKSLC</sequence>
<dbReference type="InterPro" id="IPR011042">
    <property type="entry name" value="6-blade_b-propeller_TolB-like"/>
</dbReference>
<dbReference type="EMBL" id="CAJOBA010002234">
    <property type="protein sequence ID" value="CAF3636133.1"/>
    <property type="molecule type" value="Genomic_DNA"/>
</dbReference>
<dbReference type="Proteomes" id="UP000681722">
    <property type="component" value="Unassembled WGS sequence"/>
</dbReference>
<dbReference type="InterPro" id="IPR001258">
    <property type="entry name" value="NHL_repeat"/>
</dbReference>
<dbReference type="EMBL" id="CAJNOK010002234">
    <property type="protein sequence ID" value="CAF0850899.1"/>
    <property type="molecule type" value="Genomic_DNA"/>
</dbReference>
<dbReference type="Gene3D" id="2.120.10.30">
    <property type="entry name" value="TolB, C-terminal domain"/>
    <property type="match status" value="2"/>
</dbReference>
<proteinExistence type="predicted"/>
<evidence type="ECO:0000313" key="6">
    <source>
        <dbReference type="EMBL" id="CAF3798019.1"/>
    </source>
</evidence>
<evidence type="ECO:0000256" key="1">
    <source>
        <dbReference type="ARBA" id="ARBA00022737"/>
    </source>
</evidence>
<evidence type="ECO:0000256" key="2">
    <source>
        <dbReference type="PROSITE-ProRule" id="PRU00504"/>
    </source>
</evidence>
<dbReference type="EMBL" id="CAJOBC010003727">
    <property type="protein sequence ID" value="CAF3798019.1"/>
    <property type="molecule type" value="Genomic_DNA"/>
</dbReference>
<dbReference type="AlphaFoldDB" id="A0A814IPA1"/>
<dbReference type="PANTHER" id="PTHR24104">
    <property type="entry name" value="E3 UBIQUITIN-PROTEIN LIGASE NHLRC1-RELATED"/>
    <property type="match status" value="1"/>
</dbReference>
<name>A0A814IPA1_9BILA</name>
<keyword evidence="1" id="KW-0677">Repeat</keyword>
<gene>
    <name evidence="4" type="ORF">GPM918_LOCUS15077</name>
    <name evidence="3" type="ORF">OVA965_LOCUS7137</name>
    <name evidence="6" type="ORF">SRO942_LOCUS15077</name>
    <name evidence="5" type="ORF">TMI583_LOCUS7133</name>
</gene>
<dbReference type="Pfam" id="PF01436">
    <property type="entry name" value="NHL"/>
    <property type="match status" value="2"/>
</dbReference>
<feature type="repeat" description="NHL" evidence="2">
    <location>
        <begin position="270"/>
        <end position="303"/>
    </location>
</feature>
<feature type="repeat" description="NHL" evidence="2">
    <location>
        <begin position="328"/>
        <end position="359"/>
    </location>
</feature>
<feature type="repeat" description="NHL" evidence="2">
    <location>
        <begin position="142"/>
        <end position="178"/>
    </location>
</feature>
<dbReference type="EMBL" id="CAJNOQ010003727">
    <property type="protein sequence ID" value="CAF1026926.1"/>
    <property type="molecule type" value="Genomic_DNA"/>
</dbReference>
<organism evidence="4 7">
    <name type="scientific">Didymodactylos carnosus</name>
    <dbReference type="NCBI Taxonomy" id="1234261"/>
    <lineage>
        <taxon>Eukaryota</taxon>
        <taxon>Metazoa</taxon>
        <taxon>Spiralia</taxon>
        <taxon>Gnathifera</taxon>
        <taxon>Rotifera</taxon>
        <taxon>Eurotatoria</taxon>
        <taxon>Bdelloidea</taxon>
        <taxon>Philodinida</taxon>
        <taxon>Philodinidae</taxon>
        <taxon>Didymodactylos</taxon>
    </lineage>
</organism>
<evidence type="ECO:0000313" key="5">
    <source>
        <dbReference type="EMBL" id="CAF3636133.1"/>
    </source>
</evidence>
<dbReference type="Proteomes" id="UP000677228">
    <property type="component" value="Unassembled WGS sequence"/>
</dbReference>
<dbReference type="CDD" id="cd05819">
    <property type="entry name" value="NHL"/>
    <property type="match status" value="1"/>
</dbReference>
<evidence type="ECO:0000313" key="3">
    <source>
        <dbReference type="EMBL" id="CAF0850899.1"/>
    </source>
</evidence>
<protein>
    <submittedName>
        <fullName evidence="4">Uncharacterized protein</fullName>
    </submittedName>
</protein>
<dbReference type="InterPro" id="IPR050952">
    <property type="entry name" value="TRIM-NHL_E3_ligases"/>
</dbReference>
<dbReference type="PANTHER" id="PTHR24104:SF25">
    <property type="entry name" value="PROTEIN LIN-41"/>
    <property type="match status" value="1"/>
</dbReference>
<evidence type="ECO:0000313" key="7">
    <source>
        <dbReference type="Proteomes" id="UP000663829"/>
    </source>
</evidence>
<keyword evidence="7" id="KW-1185">Reference proteome</keyword>
<dbReference type="OrthoDB" id="342730at2759"/>
<reference evidence="4" key="1">
    <citation type="submission" date="2021-02" db="EMBL/GenBank/DDBJ databases">
        <authorList>
            <person name="Nowell W R."/>
        </authorList>
    </citation>
    <scope>NUCLEOTIDE SEQUENCE</scope>
</reference>
<evidence type="ECO:0000313" key="4">
    <source>
        <dbReference type="EMBL" id="CAF1026926.1"/>
    </source>
</evidence>
<dbReference type="GO" id="GO:0008270">
    <property type="term" value="F:zinc ion binding"/>
    <property type="evidence" value="ECO:0007669"/>
    <property type="project" value="UniProtKB-KW"/>
</dbReference>
<feature type="repeat" description="NHL" evidence="2">
    <location>
        <begin position="92"/>
        <end position="128"/>
    </location>
</feature>
<comment type="caution">
    <text evidence="4">The sequence shown here is derived from an EMBL/GenBank/DDBJ whole genome shotgun (WGS) entry which is preliminary data.</text>
</comment>
<dbReference type="Proteomes" id="UP000663829">
    <property type="component" value="Unassembled WGS sequence"/>
</dbReference>
<accession>A0A814IPA1</accession>